<evidence type="ECO:0000313" key="4">
    <source>
        <dbReference type="Proteomes" id="UP000245839"/>
    </source>
</evidence>
<dbReference type="Proteomes" id="UP000251571">
    <property type="component" value="Unassembled WGS sequence"/>
</dbReference>
<gene>
    <name evidence="2" type="ORF">BCF38_11456</name>
    <name evidence="3" type="ORF">SAMN05421539_11456</name>
</gene>
<reference evidence="2 4" key="2">
    <citation type="submission" date="2018-03" db="EMBL/GenBank/DDBJ databases">
        <title>Genomic Encyclopedia of Archaeal and Bacterial Type Strains, Phase II (KMG-II): from individual species to whole genera.</title>
        <authorList>
            <person name="Goeker M."/>
        </authorList>
    </citation>
    <scope>NUCLEOTIDE SEQUENCE [LARGE SCALE GENOMIC DNA]</scope>
    <source>
        <strain evidence="2 4">DSM 25227</strain>
    </source>
</reference>
<accession>A0A2Y9B8R5</accession>
<dbReference type="Proteomes" id="UP000245839">
    <property type="component" value="Unassembled WGS sequence"/>
</dbReference>
<proteinExistence type="predicted"/>
<feature type="region of interest" description="Disordered" evidence="1">
    <location>
        <begin position="1"/>
        <end position="26"/>
    </location>
</feature>
<dbReference type="EMBL" id="UETC01000014">
    <property type="protein sequence ID" value="SSA50619.1"/>
    <property type="molecule type" value="Genomic_DNA"/>
</dbReference>
<dbReference type="AlphaFoldDB" id="A0A2Y9B8R5"/>
<evidence type="ECO:0000256" key="1">
    <source>
        <dbReference type="SAM" id="MobiDB-lite"/>
    </source>
</evidence>
<name>A0A2Y9B8R5_9RHOB</name>
<reference evidence="3 5" key="1">
    <citation type="submission" date="2016-10" db="EMBL/GenBank/DDBJ databases">
        <authorList>
            <person name="Cai Z."/>
        </authorList>
    </citation>
    <scope>NUCLEOTIDE SEQUENCE [LARGE SCALE GENOMIC DNA]</scope>
    <source>
        <strain evidence="3 5">DSM 25227</strain>
    </source>
</reference>
<evidence type="ECO:0000313" key="2">
    <source>
        <dbReference type="EMBL" id="PWJ13293.1"/>
    </source>
</evidence>
<sequence>MAGEWDRFLGRNGNIRSSGLDPLRPFRRPAATAEDMARTEQGQLNLVALHDRIAEAEEELSMLDEPADLREKAREIDLLHRALAQEVAALRDLG</sequence>
<evidence type="ECO:0000313" key="5">
    <source>
        <dbReference type="Proteomes" id="UP000251571"/>
    </source>
</evidence>
<dbReference type="EMBL" id="QGDJ01000014">
    <property type="protein sequence ID" value="PWJ13293.1"/>
    <property type="molecule type" value="Genomic_DNA"/>
</dbReference>
<keyword evidence="4" id="KW-1185">Reference proteome</keyword>
<evidence type="ECO:0000313" key="3">
    <source>
        <dbReference type="EMBL" id="SSA50619.1"/>
    </source>
</evidence>
<protein>
    <submittedName>
        <fullName evidence="3">Uncharacterized protein</fullName>
    </submittedName>
</protein>
<organism evidence="3 5">
    <name type="scientific">Jannaschia seohaensis</name>
    <dbReference type="NCBI Taxonomy" id="475081"/>
    <lineage>
        <taxon>Bacteria</taxon>
        <taxon>Pseudomonadati</taxon>
        <taxon>Pseudomonadota</taxon>
        <taxon>Alphaproteobacteria</taxon>
        <taxon>Rhodobacterales</taxon>
        <taxon>Roseobacteraceae</taxon>
        <taxon>Jannaschia</taxon>
    </lineage>
</organism>